<dbReference type="InterPro" id="IPR017501">
    <property type="entry name" value="Phage_infect_YhgE_C"/>
</dbReference>
<dbReference type="NCBIfam" id="TIGR03061">
    <property type="entry name" value="pip_yhgE_Nterm"/>
    <property type="match status" value="1"/>
</dbReference>
<dbReference type="PANTHER" id="PTHR43077:SF5">
    <property type="entry name" value="PHAGE INFECTION PROTEIN"/>
    <property type="match status" value="1"/>
</dbReference>
<evidence type="ECO:0000313" key="8">
    <source>
        <dbReference type="Proteomes" id="UP000051679"/>
    </source>
</evidence>
<feature type="transmembrane region" description="Helical" evidence="5">
    <location>
        <begin position="32"/>
        <end position="55"/>
    </location>
</feature>
<protein>
    <submittedName>
        <fullName evidence="7">Phage infection protein</fullName>
    </submittedName>
</protein>
<gene>
    <name evidence="7" type="ORF">FC18_GL001129</name>
</gene>
<dbReference type="Proteomes" id="UP000051679">
    <property type="component" value="Unassembled WGS sequence"/>
</dbReference>
<keyword evidence="3 5" id="KW-1133">Transmembrane helix</keyword>
<dbReference type="GO" id="GO:0016020">
    <property type="term" value="C:membrane"/>
    <property type="evidence" value="ECO:0007669"/>
    <property type="project" value="UniProtKB-SubCell"/>
</dbReference>
<dbReference type="SUPFAM" id="SSF101967">
    <property type="entry name" value="Adhesin YadA, collagen-binding domain"/>
    <property type="match status" value="1"/>
</dbReference>
<evidence type="ECO:0000256" key="4">
    <source>
        <dbReference type="ARBA" id="ARBA00023136"/>
    </source>
</evidence>
<accession>A0A0R1ZKV3</accession>
<feature type="transmembrane region" description="Helical" evidence="5">
    <location>
        <begin position="729"/>
        <end position="751"/>
    </location>
</feature>
<feature type="domain" description="ABC-2 type transporter transmembrane" evidence="6">
    <location>
        <begin position="36"/>
        <end position="185"/>
    </location>
</feature>
<dbReference type="InterPro" id="IPR013525">
    <property type="entry name" value="ABC2_TM"/>
</dbReference>
<evidence type="ECO:0000256" key="1">
    <source>
        <dbReference type="ARBA" id="ARBA00004141"/>
    </source>
</evidence>
<comment type="subcellular location">
    <subcellularLocation>
        <location evidence="1">Membrane</location>
        <topology evidence="1">Multi-pass membrane protein</topology>
    </subcellularLocation>
</comment>
<dbReference type="OrthoDB" id="9811483at2"/>
<dbReference type="Gene3D" id="1.10.287.950">
    <property type="entry name" value="Methyl-accepting chemotaxis protein"/>
    <property type="match status" value="1"/>
</dbReference>
<dbReference type="InterPro" id="IPR051328">
    <property type="entry name" value="T7SS_ABC-Transporter"/>
</dbReference>
<dbReference type="NCBIfam" id="TIGR03057">
    <property type="entry name" value="xxxLxxG_by_4"/>
    <property type="match status" value="7"/>
</dbReference>
<comment type="caution">
    <text evidence="7">The sequence shown here is derived from an EMBL/GenBank/DDBJ whole genome shotgun (WGS) entry which is preliminary data.</text>
</comment>
<keyword evidence="2 5" id="KW-0812">Transmembrane</keyword>
<keyword evidence="8" id="KW-1185">Reference proteome</keyword>
<dbReference type="InterPro" id="IPR011049">
    <property type="entry name" value="Serralysin-like_metalloprot_C"/>
</dbReference>
<feature type="transmembrane region" description="Helical" evidence="5">
    <location>
        <begin position="772"/>
        <end position="793"/>
    </location>
</feature>
<dbReference type="InterPro" id="IPR023908">
    <property type="entry name" value="xxxLxxG_rpt"/>
</dbReference>
<name>A0A0R1ZKV3_9LACO</name>
<dbReference type="PANTHER" id="PTHR43077">
    <property type="entry name" value="TRANSPORT PERMEASE YVFS-RELATED"/>
    <property type="match status" value="1"/>
</dbReference>
<dbReference type="GO" id="GO:0140359">
    <property type="term" value="F:ABC-type transporter activity"/>
    <property type="evidence" value="ECO:0007669"/>
    <property type="project" value="InterPro"/>
</dbReference>
<dbReference type="NCBIfam" id="TIGR03062">
    <property type="entry name" value="pip_yhgE_Cterm"/>
    <property type="match status" value="1"/>
</dbReference>
<evidence type="ECO:0000256" key="2">
    <source>
        <dbReference type="ARBA" id="ARBA00022692"/>
    </source>
</evidence>
<dbReference type="EMBL" id="AYYO01000016">
    <property type="protein sequence ID" value="KRM55624.1"/>
    <property type="molecule type" value="Genomic_DNA"/>
</dbReference>
<dbReference type="InterPro" id="IPR017500">
    <property type="entry name" value="Phage_infect_YhgE_N"/>
</dbReference>
<evidence type="ECO:0000256" key="5">
    <source>
        <dbReference type="SAM" id="Phobius"/>
    </source>
</evidence>
<keyword evidence="4 5" id="KW-0472">Membrane</keyword>
<feature type="transmembrane region" description="Helical" evidence="5">
    <location>
        <begin position="824"/>
        <end position="846"/>
    </location>
</feature>
<feature type="transmembrane region" description="Helical" evidence="5">
    <location>
        <begin position="799"/>
        <end position="817"/>
    </location>
</feature>
<organism evidence="7 8">
    <name type="scientific">Lacticaseibacillus sharpeae JCM 1186 = DSM 20505</name>
    <dbReference type="NCBI Taxonomy" id="1291052"/>
    <lineage>
        <taxon>Bacteria</taxon>
        <taxon>Bacillati</taxon>
        <taxon>Bacillota</taxon>
        <taxon>Bacilli</taxon>
        <taxon>Lactobacillales</taxon>
        <taxon>Lactobacillaceae</taxon>
        <taxon>Lacticaseibacillus</taxon>
    </lineage>
</organism>
<reference evidence="7 8" key="1">
    <citation type="journal article" date="2015" name="Genome Announc.">
        <title>Expanding the biotechnology potential of lactobacilli through comparative genomics of 213 strains and associated genera.</title>
        <authorList>
            <person name="Sun Z."/>
            <person name="Harris H.M."/>
            <person name="McCann A."/>
            <person name="Guo C."/>
            <person name="Argimon S."/>
            <person name="Zhang W."/>
            <person name="Yang X."/>
            <person name="Jeffery I.B."/>
            <person name="Cooney J.C."/>
            <person name="Kagawa T.F."/>
            <person name="Liu W."/>
            <person name="Song Y."/>
            <person name="Salvetti E."/>
            <person name="Wrobel A."/>
            <person name="Rasinkangas P."/>
            <person name="Parkhill J."/>
            <person name="Rea M.C."/>
            <person name="O'Sullivan O."/>
            <person name="Ritari J."/>
            <person name="Douillard F.P."/>
            <person name="Paul Ross R."/>
            <person name="Yang R."/>
            <person name="Briner A.E."/>
            <person name="Felis G.E."/>
            <person name="de Vos W.M."/>
            <person name="Barrangou R."/>
            <person name="Klaenhammer T.R."/>
            <person name="Caufield P.W."/>
            <person name="Cui Y."/>
            <person name="Zhang H."/>
            <person name="O'Toole P.W."/>
        </authorList>
    </citation>
    <scope>NUCLEOTIDE SEQUENCE [LARGE SCALE GENOMIC DNA]</scope>
    <source>
        <strain evidence="7 8">DSM 20505</strain>
    </source>
</reference>
<evidence type="ECO:0000313" key="7">
    <source>
        <dbReference type="EMBL" id="KRM55624.1"/>
    </source>
</evidence>
<sequence>MRYSCNAQRLKKELKLLVIKKEFSNIFHSKSIMLLIVAIVLIPFVYSFCFLTSAWDPYGNTGKVPIAVVNHDKPTHLQGKLVNVGAQTVAKLRKDNQLGWHIVSAQEAAKGLKDNKYYTVVTIPENFSKNAATVLNLHPKQMKLTYKTNGSLNYISEVMSQVGADKLNAQIRANVTNAFASTLFEQVGNIGKQIGTAATGATQISDGTVTLDNGVNQYTVGVSKVHNGIQTMKVAASPLSSGVKQLADGGNQLKDGTSQVANGLGQLQGNIPALSTGVNKLDDGSHQIKGGLSDINNQVNGTGDSDLTGGVQKLTDGMNQLNQSVNFGNGSDPSLVSAVEQLYDGVGQLQTGLKQFQTQTLGDNNSADPTKYGLAKGTEYITNKMLTLQKKVNDQVSALKLATGLLKSNVSAAKSNQATADKAMESAVAGITDPDQKAAVEAAWKKVTAAQDKMGTVLDNGKTLTNDDAKNPLGAMSKISAMSVLNLVVYNMDTDETDPETGDPNGLQTAVGQFADGLSTMNVQLNPSAAAKAKDPETLGFDEGVAKLVDGSNQLKAGLKKVYQQRGTLASGVQQLTDGLNSLNVKAPKLSSGVTQLLNGSGQLSNGLDQLNGQVPTLASGVNKLADGSKQVDTGAGQLSDGLNQLNSKVPALIDGVNQLSDGTTQLTDNSGALTDGTSQLKDGSKKLADGLTDGYKQVNNVKLTKATAKMFAEPSKDVQKRMTTVPNYGAALAPYVLALALFIAIIIFNFTYPMRRHDGYKSVAEWFKAKIAVGTLVALAMALIEATLMLVIGLPIDHLAQFYGMTILFALSAMYLTQMLNLAFGGVGIFIALGLLTMSGSGGLFPAETISPLYETFQKFLPMTYAINGFRNAITSGIASATVAESVIILIVIGLVSIALMFPAIKYLMAKLDIEPTK</sequence>
<dbReference type="STRING" id="1291052.FC18_GL001129"/>
<dbReference type="Pfam" id="PF12698">
    <property type="entry name" value="ABC2_membrane_3"/>
    <property type="match status" value="1"/>
</dbReference>
<evidence type="ECO:0000256" key="3">
    <source>
        <dbReference type="ARBA" id="ARBA00022989"/>
    </source>
</evidence>
<proteinExistence type="predicted"/>
<feature type="transmembrane region" description="Helical" evidence="5">
    <location>
        <begin position="888"/>
        <end position="910"/>
    </location>
</feature>
<dbReference type="PATRIC" id="fig|1291052.5.peg.1146"/>
<dbReference type="AlphaFoldDB" id="A0A0R1ZKV3"/>
<evidence type="ECO:0000259" key="6">
    <source>
        <dbReference type="Pfam" id="PF12698"/>
    </source>
</evidence>
<dbReference type="Gene3D" id="3.40.1710.10">
    <property type="entry name" value="abc type-2 transporter like domain"/>
    <property type="match status" value="1"/>
</dbReference>